<dbReference type="Proteomes" id="UP000294575">
    <property type="component" value="Unassembled WGS sequence"/>
</dbReference>
<keyword evidence="2" id="KW-1185">Reference proteome</keyword>
<dbReference type="InterPro" id="IPR011990">
    <property type="entry name" value="TPR-like_helical_dom_sf"/>
</dbReference>
<protein>
    <recommendedName>
        <fullName evidence="3">Sel1 repeat-containing protein</fullName>
    </recommendedName>
</protein>
<dbReference type="Gene3D" id="1.25.40.10">
    <property type="entry name" value="Tetratricopeptide repeat domain"/>
    <property type="match status" value="1"/>
</dbReference>
<organism evidence="1 2">
    <name type="scientific">Thiopseudomonas denitrificans</name>
    <dbReference type="NCBI Taxonomy" id="1501432"/>
    <lineage>
        <taxon>Bacteria</taxon>
        <taxon>Pseudomonadati</taxon>
        <taxon>Pseudomonadota</taxon>
        <taxon>Gammaproteobacteria</taxon>
        <taxon>Pseudomonadales</taxon>
        <taxon>Pseudomonadaceae</taxon>
        <taxon>Thiopseudomonas</taxon>
    </lineage>
</organism>
<dbReference type="SUPFAM" id="SSF81901">
    <property type="entry name" value="HCP-like"/>
    <property type="match status" value="1"/>
</dbReference>
<sequence length="157" mass="18153">MFWWKWRAMLGYWVARRLFNQRWAVETDWLWEWMQGQFARMATYDDVQAKAFYGHLLLHKGQGMGARNEGVRLLRLAAQAGDARSAYQLGVYSLQESIHQAGDPQQAADWFELALQHGHPTAGIKLLELYGEGGPEQTRDEKKAARIREQLGEHPLI</sequence>
<evidence type="ECO:0008006" key="3">
    <source>
        <dbReference type="Google" id="ProtNLM"/>
    </source>
</evidence>
<comment type="caution">
    <text evidence="1">The sequence shown here is derived from an EMBL/GenBank/DDBJ whole genome shotgun (WGS) entry which is preliminary data.</text>
</comment>
<proteinExistence type="predicted"/>
<gene>
    <name evidence="1" type="ORF">DFQ45_104211</name>
</gene>
<accession>A0A4R6TYI3</accession>
<dbReference type="AlphaFoldDB" id="A0A4R6TYI3"/>
<dbReference type="EMBL" id="SNYK01000004">
    <property type="protein sequence ID" value="TDQ38631.1"/>
    <property type="molecule type" value="Genomic_DNA"/>
</dbReference>
<name>A0A4R6TYI3_9GAMM</name>
<evidence type="ECO:0000313" key="2">
    <source>
        <dbReference type="Proteomes" id="UP000294575"/>
    </source>
</evidence>
<evidence type="ECO:0000313" key="1">
    <source>
        <dbReference type="EMBL" id="TDQ38631.1"/>
    </source>
</evidence>
<reference evidence="1 2" key="1">
    <citation type="submission" date="2019-03" db="EMBL/GenBank/DDBJ databases">
        <title>Genomic Encyclopedia of Type Strains, Phase IV (KMG-IV): sequencing the most valuable type-strain genomes for metagenomic binning, comparative biology and taxonomic classification.</title>
        <authorList>
            <person name="Goeker M."/>
        </authorList>
    </citation>
    <scope>NUCLEOTIDE SEQUENCE [LARGE SCALE GENOMIC DNA]</scope>
    <source>
        <strain evidence="1 2">DSM 28679</strain>
    </source>
</reference>